<evidence type="ECO:0000313" key="2">
    <source>
        <dbReference type="Proteomes" id="UP001596035"/>
    </source>
</evidence>
<comment type="caution">
    <text evidence="1">The sequence shown here is derived from an EMBL/GenBank/DDBJ whole genome shotgun (WGS) entry which is preliminary data.</text>
</comment>
<evidence type="ECO:0000313" key="1">
    <source>
        <dbReference type="EMBL" id="MFC5239630.1"/>
    </source>
</evidence>
<dbReference type="Proteomes" id="UP001596035">
    <property type="component" value="Unassembled WGS sequence"/>
</dbReference>
<protein>
    <recommendedName>
        <fullName evidence="3">DUF4303 domain-containing protein</fullName>
    </recommendedName>
</protein>
<accession>A0ABW0DPJ1</accession>
<dbReference type="EMBL" id="JBHSKN010000007">
    <property type="protein sequence ID" value="MFC5239630.1"/>
    <property type="molecule type" value="Genomic_DNA"/>
</dbReference>
<organism evidence="1 2">
    <name type="scientific">Streptomyces atrovirens</name>
    <dbReference type="NCBI Taxonomy" id="285556"/>
    <lineage>
        <taxon>Bacteria</taxon>
        <taxon>Bacillati</taxon>
        <taxon>Actinomycetota</taxon>
        <taxon>Actinomycetes</taxon>
        <taxon>Kitasatosporales</taxon>
        <taxon>Streptomycetaceae</taxon>
        <taxon>Streptomyces</taxon>
    </lineage>
</organism>
<sequence>MTDRPETFLAHLRTAAVGVLKRFPAELRPEIYALSFRIWRVDDDDRRPYVAIDYNTESQYERERYPDDDGEVRWNYAYWLLEGFETLGNVPEDPVGSQVYVEEVRRLGAWYDGEFDLDRLLDDEDVAARAELLRAHFCDAVIDLARHLHADGVIERVLGRSLPVVVFDMARPGWEVHATEVANPPGVVEEFMAWQLADG</sequence>
<evidence type="ECO:0008006" key="3">
    <source>
        <dbReference type="Google" id="ProtNLM"/>
    </source>
</evidence>
<proteinExistence type="predicted"/>
<gene>
    <name evidence="1" type="ORF">ACFPWV_06890</name>
</gene>
<reference evidence="2" key="1">
    <citation type="journal article" date="2019" name="Int. J. Syst. Evol. Microbiol.">
        <title>The Global Catalogue of Microorganisms (GCM) 10K type strain sequencing project: providing services to taxonomists for standard genome sequencing and annotation.</title>
        <authorList>
            <consortium name="The Broad Institute Genomics Platform"/>
            <consortium name="The Broad Institute Genome Sequencing Center for Infectious Disease"/>
            <person name="Wu L."/>
            <person name="Ma J."/>
        </authorList>
    </citation>
    <scope>NUCLEOTIDE SEQUENCE [LARGE SCALE GENOMIC DNA]</scope>
    <source>
        <strain evidence="2">CGMCC 4.7131</strain>
    </source>
</reference>
<name>A0ABW0DPJ1_9ACTN</name>
<dbReference type="RefSeq" id="WP_344566501.1">
    <property type="nucleotide sequence ID" value="NZ_BAAATG010000050.1"/>
</dbReference>
<keyword evidence="2" id="KW-1185">Reference proteome</keyword>